<evidence type="ECO:0000313" key="18">
    <source>
        <dbReference type="Proteomes" id="UP000008820"/>
    </source>
</evidence>
<dbReference type="PANTHER" id="PTHR11941:SF45">
    <property type="entry name" value="ENOYL-COA DELTA ISOMERASE 1, MITOCHONDRIAL"/>
    <property type="match status" value="1"/>
</dbReference>
<comment type="catalytic activity">
    <reaction evidence="10">
        <text>(3Z)-decenoyl-CoA = (2E)-decenoyl-CoA</text>
        <dbReference type="Rhea" id="RHEA:77195"/>
        <dbReference type="ChEBI" id="CHEBI:61406"/>
        <dbReference type="ChEBI" id="CHEBI:195601"/>
    </reaction>
    <physiologicalReaction direction="left-to-right" evidence="10">
        <dbReference type="Rhea" id="RHEA:77196"/>
    </physiologicalReaction>
</comment>
<dbReference type="InterPro" id="IPR001753">
    <property type="entry name" value="Enoyl-CoA_hydra/iso"/>
</dbReference>
<keyword evidence="8" id="KW-0496">Mitochondrion</keyword>
<comment type="catalytic activity">
    <reaction evidence="13">
        <text>(3Z)-octenoyl-CoA = (2E)-octenoyl-CoA</text>
        <dbReference type="Rhea" id="RHEA:46044"/>
        <dbReference type="ChEBI" id="CHEBI:62242"/>
        <dbReference type="ChEBI" id="CHEBI:85640"/>
    </reaction>
    <physiologicalReaction direction="left-to-right" evidence="13">
        <dbReference type="Rhea" id="RHEA:46045"/>
    </physiologicalReaction>
</comment>
<keyword evidence="6" id="KW-0007">Acetylation</keyword>
<keyword evidence="9" id="KW-0413">Isomerase</keyword>
<evidence type="ECO:0000313" key="17">
    <source>
        <dbReference type="EnsemblMetazoa" id="AAEL004784-PB"/>
    </source>
</evidence>
<dbReference type="InterPro" id="IPR029045">
    <property type="entry name" value="ClpP/crotonase-like_dom_sf"/>
</dbReference>
<gene>
    <name evidence="17" type="primary">5565360</name>
</gene>
<dbReference type="Proteomes" id="UP000008820">
    <property type="component" value="Chromosome 2"/>
</dbReference>
<dbReference type="CDD" id="cd06558">
    <property type="entry name" value="crotonase-like"/>
    <property type="match status" value="1"/>
</dbReference>
<evidence type="ECO:0000256" key="1">
    <source>
        <dbReference type="ARBA" id="ARBA00004305"/>
    </source>
</evidence>
<evidence type="ECO:0000256" key="14">
    <source>
        <dbReference type="ARBA" id="ARBA00056147"/>
    </source>
</evidence>
<comment type="subunit">
    <text evidence="3">Homotrimer.</text>
</comment>
<comment type="subcellular location">
    <subcellularLocation>
        <location evidence="1">Mitochondrion matrix</location>
    </subcellularLocation>
</comment>
<evidence type="ECO:0000256" key="15">
    <source>
        <dbReference type="ARBA" id="ARBA00068317"/>
    </source>
</evidence>
<evidence type="ECO:0000256" key="16">
    <source>
        <dbReference type="ARBA" id="ARBA00083575"/>
    </source>
</evidence>
<evidence type="ECO:0000256" key="10">
    <source>
        <dbReference type="ARBA" id="ARBA00050938"/>
    </source>
</evidence>
<proteinExistence type="predicted"/>
<evidence type="ECO:0000256" key="4">
    <source>
        <dbReference type="ARBA" id="ARBA00022832"/>
    </source>
</evidence>
<reference evidence="17 18" key="1">
    <citation type="submission" date="2017-06" db="EMBL/GenBank/DDBJ databases">
        <title>Aedes aegypti genome working group (AGWG) sequencing and assembly.</title>
        <authorList>
            <consortium name="Aedes aegypti Genome Working Group (AGWG)"/>
            <person name="Matthews B.J."/>
        </authorList>
    </citation>
    <scope>NUCLEOTIDE SEQUENCE [LARGE SCALE GENOMIC DNA]</scope>
    <source>
        <strain evidence="17 18">LVP_AGWG</strain>
    </source>
</reference>
<evidence type="ECO:0000256" key="11">
    <source>
        <dbReference type="ARBA" id="ARBA00051293"/>
    </source>
</evidence>
<dbReference type="SUPFAM" id="SSF52096">
    <property type="entry name" value="ClpP/crotonase"/>
    <property type="match status" value="1"/>
</dbReference>
<dbReference type="OrthoDB" id="1696280at2759"/>
<accession>A0A1S4F8R0</accession>
<dbReference type="Pfam" id="PF00378">
    <property type="entry name" value="ECH_1"/>
    <property type="match status" value="1"/>
</dbReference>
<keyword evidence="7" id="KW-0443">Lipid metabolism</keyword>
<evidence type="ECO:0000256" key="8">
    <source>
        <dbReference type="ARBA" id="ARBA00023128"/>
    </source>
</evidence>
<evidence type="ECO:0000256" key="6">
    <source>
        <dbReference type="ARBA" id="ARBA00022990"/>
    </source>
</evidence>
<comment type="catalytic activity">
    <reaction evidence="11">
        <text>(2E)-tetradecenoyl-CoA = (3Z)-tetradecenoyl-CoA</text>
        <dbReference type="Rhea" id="RHEA:29847"/>
        <dbReference type="ChEBI" id="CHEBI:61405"/>
        <dbReference type="ChEBI" id="CHEBI:61968"/>
    </reaction>
    <physiologicalReaction direction="right-to-left" evidence="11">
        <dbReference type="Rhea" id="RHEA:29849"/>
    </physiologicalReaction>
</comment>
<keyword evidence="4" id="KW-0276">Fatty acid metabolism</keyword>
<dbReference type="EnsemblMetazoa" id="AAEL004784-RA">
    <property type="protein sequence ID" value="AAEL004784-PA"/>
    <property type="gene ID" value="AAEL004784"/>
</dbReference>
<sequence>MLRKIANPARLLTFQRTMASTASTGPLVRTELDSQTGYATVILNRAPVNSLSLEFMAEIIKTVDELERSKIRGMILTSPSSKVFCAGLDVLEMVNPSEDRLRSVWRNLQDTWAKLYGTSFPTVALINGHAPAGGCLLALTCEYRIMCSNFSIGLNETQLGLAVPPWLQKTMRNTVGSREAEIACIKGTMFSSEEALKIGLVDELAADKGEAMHKACNYLDTFKNMSPYARSATKLLLRNKKIEDMKRAREDDIDRVVKNVMNSDFQAGLAAYLQSLKDRKK</sequence>
<dbReference type="GO" id="GO:0005759">
    <property type="term" value="C:mitochondrial matrix"/>
    <property type="evidence" value="ECO:0007669"/>
    <property type="project" value="UniProtKB-SubCell"/>
</dbReference>
<evidence type="ECO:0000256" key="7">
    <source>
        <dbReference type="ARBA" id="ARBA00023098"/>
    </source>
</evidence>
<organism evidence="17 18">
    <name type="scientific">Aedes aegypti</name>
    <name type="common">Yellowfever mosquito</name>
    <name type="synonym">Culex aegypti</name>
    <dbReference type="NCBI Taxonomy" id="7159"/>
    <lineage>
        <taxon>Eukaryota</taxon>
        <taxon>Metazoa</taxon>
        <taxon>Ecdysozoa</taxon>
        <taxon>Arthropoda</taxon>
        <taxon>Hexapoda</taxon>
        <taxon>Insecta</taxon>
        <taxon>Pterygota</taxon>
        <taxon>Neoptera</taxon>
        <taxon>Endopterygota</taxon>
        <taxon>Diptera</taxon>
        <taxon>Nematocera</taxon>
        <taxon>Culicoidea</taxon>
        <taxon>Culicidae</taxon>
        <taxon>Culicinae</taxon>
        <taxon>Aedini</taxon>
        <taxon>Aedes</taxon>
        <taxon>Stegomyia</taxon>
    </lineage>
</organism>
<dbReference type="FunFam" id="3.90.226.10:FF:000034">
    <property type="entry name" value="Enoyl-CoA delta isomerase 1"/>
    <property type="match status" value="1"/>
</dbReference>
<protein>
    <recommendedName>
        <fullName evidence="15">Enoyl-CoA delta isomerase 1, mitochondrial</fullName>
    </recommendedName>
    <alternativeName>
        <fullName evidence="16">3,2-trans-enoyl-CoA isomerase</fullName>
    </alternativeName>
</protein>
<dbReference type="AlphaFoldDB" id="A0A1S4F8R0"/>
<keyword evidence="18" id="KW-1185">Reference proteome</keyword>
<evidence type="ECO:0000256" key="12">
    <source>
        <dbReference type="ARBA" id="ARBA00052376"/>
    </source>
</evidence>
<dbReference type="PANTHER" id="PTHR11941">
    <property type="entry name" value="ENOYL-COA HYDRATASE-RELATED"/>
    <property type="match status" value="1"/>
</dbReference>
<evidence type="ECO:0000256" key="13">
    <source>
        <dbReference type="ARBA" id="ARBA00052542"/>
    </source>
</evidence>
<evidence type="ECO:0000256" key="9">
    <source>
        <dbReference type="ARBA" id="ARBA00023235"/>
    </source>
</evidence>
<dbReference type="GO" id="GO:0004165">
    <property type="term" value="F:delta(3)-delta(2)-enoyl-CoA isomerase activity"/>
    <property type="evidence" value="ECO:0007669"/>
    <property type="project" value="UniProtKB-EC"/>
</dbReference>
<dbReference type="Gene3D" id="6.10.250.170">
    <property type="match status" value="1"/>
</dbReference>
<comment type="pathway">
    <text evidence="2">Lipid metabolism; fatty acid beta-oxidation.</text>
</comment>
<name>A0A1S4F8R0_AEDAE</name>
<dbReference type="GO" id="GO:0006635">
    <property type="term" value="P:fatty acid beta-oxidation"/>
    <property type="evidence" value="ECO:0007669"/>
    <property type="project" value="TreeGrafter"/>
</dbReference>
<evidence type="ECO:0000256" key="5">
    <source>
        <dbReference type="ARBA" id="ARBA00022946"/>
    </source>
</evidence>
<comment type="function">
    <text evidence="14">Key enzyme of fatty acid beta-oxidation. Able to isomerize both 3-cis (3Z) and 3-trans (3E) double bonds into the 2-trans (2E) form in a range of enoyl-CoA species, with a preference for (3Z)-enoyl-CoAs over (3E)-enoyl-CoAs. The catalytic efficiency of this enzyme is not affected by the fatty acyl chain length.</text>
</comment>
<dbReference type="EnsemblMetazoa" id="AAEL004784-RB">
    <property type="protein sequence ID" value="AAEL004784-PB"/>
    <property type="gene ID" value="AAEL004784"/>
</dbReference>
<comment type="catalytic activity">
    <reaction evidence="12">
        <text>(3Z)-dodecenoyl-CoA = (2E)-dodecenoyl-CoA</text>
        <dbReference type="Rhea" id="RHEA:23716"/>
        <dbReference type="ChEBI" id="CHEBI:57330"/>
        <dbReference type="ChEBI" id="CHEBI:58543"/>
        <dbReference type="EC" id="5.3.3.8"/>
    </reaction>
    <physiologicalReaction direction="left-to-right" evidence="12">
        <dbReference type="Rhea" id="RHEA:23717"/>
    </physiologicalReaction>
</comment>
<dbReference type="VEuPathDB" id="VectorBase:AAEL004784"/>
<evidence type="ECO:0000256" key="2">
    <source>
        <dbReference type="ARBA" id="ARBA00005005"/>
    </source>
</evidence>
<evidence type="ECO:0000256" key="3">
    <source>
        <dbReference type="ARBA" id="ARBA00011233"/>
    </source>
</evidence>
<dbReference type="Gene3D" id="3.90.226.10">
    <property type="entry name" value="2-enoyl-CoA Hydratase, Chain A, domain 1"/>
    <property type="match status" value="1"/>
</dbReference>
<reference evidence="17" key="2">
    <citation type="submission" date="2025-05" db="UniProtKB">
        <authorList>
            <consortium name="EnsemblMetazoa"/>
        </authorList>
    </citation>
    <scope>IDENTIFICATION</scope>
    <source>
        <strain evidence="17">LVP_AGWG</strain>
    </source>
</reference>
<keyword evidence="5" id="KW-0809">Transit peptide</keyword>